<reference evidence="3 5" key="1">
    <citation type="submission" date="2018-06" db="EMBL/GenBank/DDBJ databases">
        <authorList>
            <consortium name="Pathogen Informatics"/>
            <person name="Doyle S."/>
        </authorList>
    </citation>
    <scope>NUCLEOTIDE SEQUENCE [LARGE SCALE GENOMIC DNA]</scope>
    <source>
        <strain evidence="3 5">NCTC11188</strain>
    </source>
</reference>
<sequence>MIDTKEPKVIISKIEDLLNKELTLPNYQRPYKWETYHVQQLLNDLLNHFEQNQTYRIGTVVLHQYDSRNDIVDGQQRLTTLTLLLYCLKLKEAEQKLQLLDQEYPHTISQKNLIQNYNFIRDFLKENTDIDKEGFKKYILSICEMVCVELNNLDEAFQFFDSQNARGKSLESYDLLKAYHLRAMRGKPEDRIYHCVSEWEQAALADEHTPNLHKIINQILFRLRAWQIGQSGEHFTSNKLTIFKGVSETSSYPYIQTILAYQALEKFTSVSPFLFHSQFTQPNFQSKQTIIDGEYFFRYIEHYRKIYNQLFNKETGLLCEIREVNGIDLGTNLINFLDNHQGAYRTGDRYLRSLFECLVLAYFDKFGEERLNAFVNKAFIWVYRIRIEWQRITFATIDNAATERNSLLTYLEHSYTPENVMLFNNLTIQNIKFENIDKKIKEILGIENKE</sequence>
<dbReference type="PANTHER" id="PTHR35149:SF2">
    <property type="entry name" value="DUF262 DOMAIN-CONTAINING PROTEIN"/>
    <property type="match status" value="1"/>
</dbReference>
<evidence type="ECO:0000313" key="5">
    <source>
        <dbReference type="Proteomes" id="UP000255113"/>
    </source>
</evidence>
<protein>
    <submittedName>
        <fullName evidence="3">Uncharacterized conserved protein</fullName>
    </submittedName>
    <submittedName>
        <fullName evidence="4">Uncharacterized protein DUF262</fullName>
    </submittedName>
</protein>
<organism evidence="3 5">
    <name type="scientific">Avibacterium gallinarum</name>
    <name type="common">Pasteurella gallinarum</name>
    <dbReference type="NCBI Taxonomy" id="755"/>
    <lineage>
        <taxon>Bacteria</taxon>
        <taxon>Pseudomonadati</taxon>
        <taxon>Pseudomonadota</taxon>
        <taxon>Gammaproteobacteria</taxon>
        <taxon>Pasteurellales</taxon>
        <taxon>Pasteurellaceae</taxon>
        <taxon>Avibacterium</taxon>
    </lineage>
</organism>
<evidence type="ECO:0000259" key="1">
    <source>
        <dbReference type="Pfam" id="PF03235"/>
    </source>
</evidence>
<dbReference type="Proteomes" id="UP000294683">
    <property type="component" value="Unassembled WGS sequence"/>
</dbReference>
<feature type="domain" description="DUF7834" evidence="2">
    <location>
        <begin position="193"/>
        <end position="436"/>
    </location>
</feature>
<dbReference type="PANTHER" id="PTHR35149">
    <property type="entry name" value="SLL5132 PROTEIN"/>
    <property type="match status" value="1"/>
</dbReference>
<name>A0A379AY55_AVIGA</name>
<gene>
    <name evidence="4" type="ORF">EV689_11248</name>
    <name evidence="3" type="ORF">NCTC11188_01660</name>
</gene>
<evidence type="ECO:0000259" key="2">
    <source>
        <dbReference type="Pfam" id="PF25202"/>
    </source>
</evidence>
<dbReference type="AlphaFoldDB" id="A0A379AY55"/>
<dbReference type="InterPro" id="IPR057156">
    <property type="entry name" value="DUF7834"/>
</dbReference>
<evidence type="ECO:0000313" key="3">
    <source>
        <dbReference type="EMBL" id="SUB27394.1"/>
    </source>
</evidence>
<evidence type="ECO:0000313" key="6">
    <source>
        <dbReference type="Proteomes" id="UP000294683"/>
    </source>
</evidence>
<reference evidence="4 6" key="2">
    <citation type="submission" date="2019-03" db="EMBL/GenBank/DDBJ databases">
        <title>Genomic Encyclopedia of Type Strains, Phase IV (KMG-IV): sequencing the most valuable type-strain genomes for metagenomic binning, comparative biology and taxonomic classification.</title>
        <authorList>
            <person name="Goeker M."/>
        </authorList>
    </citation>
    <scope>NUCLEOTIDE SEQUENCE [LARGE SCALE GENOMIC DNA]</scope>
    <source>
        <strain evidence="4 6">DSM 17481</strain>
    </source>
</reference>
<dbReference type="EMBL" id="UGSQ01000003">
    <property type="protein sequence ID" value="SUB27394.1"/>
    <property type="molecule type" value="Genomic_DNA"/>
</dbReference>
<evidence type="ECO:0000313" key="4">
    <source>
        <dbReference type="EMBL" id="TDP27444.1"/>
    </source>
</evidence>
<dbReference type="InterPro" id="IPR004919">
    <property type="entry name" value="GmrSD_N"/>
</dbReference>
<dbReference type="Proteomes" id="UP000255113">
    <property type="component" value="Unassembled WGS sequence"/>
</dbReference>
<dbReference type="EMBL" id="SNXJ01000012">
    <property type="protein sequence ID" value="TDP27444.1"/>
    <property type="molecule type" value="Genomic_DNA"/>
</dbReference>
<accession>A0A379AY55</accession>
<keyword evidence="6" id="KW-1185">Reference proteome</keyword>
<dbReference type="Pfam" id="PF03235">
    <property type="entry name" value="GmrSD_N"/>
    <property type="match status" value="1"/>
</dbReference>
<proteinExistence type="predicted"/>
<dbReference type="RefSeq" id="WP_103854487.1">
    <property type="nucleotide sequence ID" value="NZ_JBMMGB010000013.1"/>
</dbReference>
<dbReference type="Pfam" id="PF25202">
    <property type="entry name" value="DUF7834"/>
    <property type="match status" value="1"/>
</dbReference>
<feature type="domain" description="GmrSD restriction endonucleases N-terminal" evidence="1">
    <location>
        <begin position="14"/>
        <end position="180"/>
    </location>
</feature>